<reference evidence="1" key="1">
    <citation type="submission" date="2020-05" db="EMBL/GenBank/DDBJ databases">
        <authorList>
            <person name="Chiriac C."/>
            <person name="Salcher M."/>
            <person name="Ghai R."/>
            <person name="Kavagutti S V."/>
        </authorList>
    </citation>
    <scope>NUCLEOTIDE SEQUENCE</scope>
</reference>
<dbReference type="EMBL" id="LR797515">
    <property type="protein sequence ID" value="CAB4222193.1"/>
    <property type="molecule type" value="Genomic_DNA"/>
</dbReference>
<proteinExistence type="predicted"/>
<accession>A0A6J5Q386</accession>
<dbReference type="EMBL" id="LR797202">
    <property type="protein sequence ID" value="CAB4194034.1"/>
    <property type="molecule type" value="Genomic_DNA"/>
</dbReference>
<name>A0A6J5Q386_9CAUD</name>
<evidence type="ECO:0000313" key="3">
    <source>
        <dbReference type="EMBL" id="CAB4222193.1"/>
    </source>
</evidence>
<organism evidence="1">
    <name type="scientific">uncultured Caudovirales phage</name>
    <dbReference type="NCBI Taxonomy" id="2100421"/>
    <lineage>
        <taxon>Viruses</taxon>
        <taxon>Duplodnaviria</taxon>
        <taxon>Heunggongvirae</taxon>
        <taxon>Uroviricota</taxon>
        <taxon>Caudoviricetes</taxon>
        <taxon>Peduoviridae</taxon>
        <taxon>Maltschvirus</taxon>
        <taxon>Maltschvirus maltsch</taxon>
    </lineage>
</organism>
<dbReference type="EMBL" id="LR796922">
    <property type="protein sequence ID" value="CAB4173994.1"/>
    <property type="molecule type" value="Genomic_DNA"/>
</dbReference>
<sequence length="217" mass="23631">MASKAIEGALKLRRALLHYELDLADETKAEVEKALIPITDKAKGFATVPAGLSSWFKQSNGSFPSANLGEIRRGIQSSADASKPNRRGWVSLARVENISRAGAIFETAGRKNKDGRAPFQSTAGAAYGTMGTEGSYRGKRRGRVKGYNSNNPFAGYQFTHAIEAASPLAQNPQLTRSRKGKGHLIFRAWKENNGVANSAVILAIEKTTKKFYQRTDK</sequence>
<evidence type="ECO:0000313" key="1">
    <source>
        <dbReference type="EMBL" id="CAB4173994.1"/>
    </source>
</evidence>
<gene>
    <name evidence="2" type="ORF">UFOVP1256_8</name>
    <name evidence="3" type="ORF">UFOVP1643_30</name>
    <name evidence="1" type="ORF">UFOVP974_20</name>
</gene>
<evidence type="ECO:0000313" key="2">
    <source>
        <dbReference type="EMBL" id="CAB4194034.1"/>
    </source>
</evidence>
<protein>
    <submittedName>
        <fullName evidence="1">Uncharacterized protein</fullName>
    </submittedName>
</protein>